<dbReference type="AlphaFoldDB" id="A0A2W4WQ13"/>
<accession>A0A2W4WQ13</accession>
<sequence>MSQLIATALLISFGAGSVGLVTALNQPAQSFTPSPIHGTLVSADAAGSALGQLMAQGHAEMWSAPGGSVSADICLSLPDWQRPPELAQIKQLEAMPSYGVALQADPLADMAKTWWSHEIFSFTTYGLSARTDPLYLSGIWTAIDDTWSCYSGDQPEQINRGDLAELWLLHHRLVGLEWQDNQYVATVEPASTGLQLVQFLRQESALELPLSIVTTTGQALAVMSGDWQE</sequence>
<evidence type="ECO:0000313" key="2">
    <source>
        <dbReference type="Proteomes" id="UP000249081"/>
    </source>
</evidence>
<evidence type="ECO:0000313" key="1">
    <source>
        <dbReference type="EMBL" id="PZO43959.1"/>
    </source>
</evidence>
<dbReference type="EMBL" id="QBMN01000022">
    <property type="protein sequence ID" value="PZO43959.1"/>
    <property type="molecule type" value="Genomic_DNA"/>
</dbReference>
<name>A0A2W4WQ13_9CYAN</name>
<dbReference type="Proteomes" id="UP000249081">
    <property type="component" value="Unassembled WGS sequence"/>
</dbReference>
<gene>
    <name evidence="1" type="ORF">DCF17_04945</name>
</gene>
<reference evidence="2" key="1">
    <citation type="submission" date="2018-04" db="EMBL/GenBank/DDBJ databases">
        <authorList>
            <person name="Cornet L."/>
        </authorList>
    </citation>
    <scope>NUCLEOTIDE SEQUENCE [LARGE SCALE GENOMIC DNA]</scope>
</reference>
<comment type="caution">
    <text evidence="1">The sequence shown here is derived from an EMBL/GenBank/DDBJ whole genome shotgun (WGS) entry which is preliminary data.</text>
</comment>
<organism evidence="1 2">
    <name type="scientific">Shackletoniella antarctica</name>
    <dbReference type="NCBI Taxonomy" id="268115"/>
    <lineage>
        <taxon>Bacteria</taxon>
        <taxon>Bacillati</taxon>
        <taxon>Cyanobacteriota</taxon>
        <taxon>Cyanophyceae</taxon>
        <taxon>Oculatellales</taxon>
        <taxon>Oculatellaceae</taxon>
        <taxon>Shackletoniella</taxon>
    </lineage>
</organism>
<reference evidence="1 2" key="2">
    <citation type="submission" date="2018-06" db="EMBL/GenBank/DDBJ databases">
        <title>Metagenomic assembly of (sub)arctic Cyanobacteria and their associated microbiome from non-axenic cultures.</title>
        <authorList>
            <person name="Baurain D."/>
        </authorList>
    </citation>
    <scope>NUCLEOTIDE SEQUENCE [LARGE SCALE GENOMIC DNA]</scope>
    <source>
        <strain evidence="1">ULC041bin1</strain>
    </source>
</reference>
<protein>
    <submittedName>
        <fullName evidence="1">Uncharacterized protein</fullName>
    </submittedName>
</protein>
<proteinExistence type="predicted"/>